<protein>
    <recommendedName>
        <fullName evidence="3">DUF1697 domain-containing protein</fullName>
    </recommendedName>
</protein>
<sequence length="195" mass="21027">MARLVAFLRGINVGGHRVKMDALRGHFAALKLRGVETFIASGNVIFETATTDLAALERKIERHLAAELGYDVPTMLRSMAELATVGGHRPFSSGDMENETNSLNVLFLRAAPPAEVARAVAALNGAKDEFRLKGREIYWLCRGKISVDSLAAPLMGKALKGCECTVRNLRTVRQMVGLYGEAPGGKAAKRVSCVS</sequence>
<dbReference type="EMBL" id="CP001032">
    <property type="protein sequence ID" value="ACB77595.1"/>
    <property type="molecule type" value="Genomic_DNA"/>
</dbReference>
<dbReference type="RefSeq" id="WP_012377121.1">
    <property type="nucleotide sequence ID" value="NC_010571.1"/>
</dbReference>
<name>B1ZPA6_OPITP</name>
<evidence type="ECO:0000313" key="2">
    <source>
        <dbReference type="Proteomes" id="UP000007013"/>
    </source>
</evidence>
<dbReference type="SUPFAM" id="SSF160379">
    <property type="entry name" value="SP0830-like"/>
    <property type="match status" value="1"/>
</dbReference>
<keyword evidence="2" id="KW-1185">Reference proteome</keyword>
<organism evidence="1 2">
    <name type="scientific">Opitutus terrae (strain DSM 11246 / JCM 15787 / PB90-1)</name>
    <dbReference type="NCBI Taxonomy" id="452637"/>
    <lineage>
        <taxon>Bacteria</taxon>
        <taxon>Pseudomonadati</taxon>
        <taxon>Verrucomicrobiota</taxon>
        <taxon>Opitutia</taxon>
        <taxon>Opitutales</taxon>
        <taxon>Opitutaceae</taxon>
        <taxon>Opitutus</taxon>
    </lineage>
</organism>
<dbReference type="eggNOG" id="COG3797">
    <property type="taxonomic scope" value="Bacteria"/>
</dbReference>
<dbReference type="PIRSF" id="PIRSF008502">
    <property type="entry name" value="UCP008502"/>
    <property type="match status" value="1"/>
</dbReference>
<reference evidence="1 2" key="1">
    <citation type="journal article" date="2011" name="J. Bacteriol.">
        <title>Genome sequence of the verrucomicrobium Opitutus terrae PB90-1, an abundant inhabitant of rice paddy soil ecosystems.</title>
        <authorList>
            <person name="van Passel M.W."/>
            <person name="Kant R."/>
            <person name="Palva A."/>
            <person name="Copeland A."/>
            <person name="Lucas S."/>
            <person name="Lapidus A."/>
            <person name="Glavina del Rio T."/>
            <person name="Pitluck S."/>
            <person name="Goltsman E."/>
            <person name="Clum A."/>
            <person name="Sun H."/>
            <person name="Schmutz J."/>
            <person name="Larimer F.W."/>
            <person name="Land M.L."/>
            <person name="Hauser L."/>
            <person name="Kyrpides N."/>
            <person name="Mikhailova N."/>
            <person name="Richardson P.P."/>
            <person name="Janssen P.H."/>
            <person name="de Vos W.M."/>
            <person name="Smidt H."/>
        </authorList>
    </citation>
    <scope>NUCLEOTIDE SEQUENCE [LARGE SCALE GENOMIC DNA]</scope>
    <source>
        <strain evidence="2">DSM 11246 / JCM 15787 / PB90-1</strain>
    </source>
</reference>
<dbReference type="Gene3D" id="3.30.70.1280">
    <property type="entry name" value="SP0830-like domains"/>
    <property type="match status" value="1"/>
</dbReference>
<dbReference type="InterPro" id="IPR012545">
    <property type="entry name" value="DUF1697"/>
</dbReference>
<dbReference type="PANTHER" id="PTHR36439:SF1">
    <property type="entry name" value="DUF1697 DOMAIN-CONTAINING PROTEIN"/>
    <property type="match status" value="1"/>
</dbReference>
<dbReference type="OrthoDB" id="9806494at2"/>
<gene>
    <name evidence="1" type="ordered locus">Oter_4323</name>
</gene>
<dbReference type="HOGENOM" id="CLU_106303_3_0_0"/>
<dbReference type="AlphaFoldDB" id="B1ZPA6"/>
<dbReference type="KEGG" id="ote:Oter_4323"/>
<evidence type="ECO:0008006" key="3">
    <source>
        <dbReference type="Google" id="ProtNLM"/>
    </source>
</evidence>
<evidence type="ECO:0000313" key="1">
    <source>
        <dbReference type="EMBL" id="ACB77595.1"/>
    </source>
</evidence>
<proteinExistence type="predicted"/>
<dbReference type="STRING" id="452637.Oter_4323"/>
<dbReference type="Pfam" id="PF08002">
    <property type="entry name" value="DUF1697"/>
    <property type="match status" value="1"/>
</dbReference>
<accession>B1ZPA6</accession>
<dbReference type="Proteomes" id="UP000007013">
    <property type="component" value="Chromosome"/>
</dbReference>
<dbReference type="PANTHER" id="PTHR36439">
    <property type="entry name" value="BLL4334 PROTEIN"/>
    <property type="match status" value="1"/>
</dbReference>